<dbReference type="Proteomes" id="UP000010953">
    <property type="component" value="Unassembled WGS sequence"/>
</dbReference>
<dbReference type="InParanoid" id="M7YAB1"/>
<accession>M7YAB1</accession>
<proteinExistence type="predicted"/>
<dbReference type="AlphaFoldDB" id="M7YAB1"/>
<dbReference type="EMBL" id="AMZY02000007">
    <property type="protein sequence ID" value="EMS34121.1"/>
    <property type="molecule type" value="Genomic_DNA"/>
</dbReference>
<protein>
    <submittedName>
        <fullName evidence="1">Uncharacterized protein</fullName>
    </submittedName>
</protein>
<comment type="caution">
    <text evidence="1">The sequence shown here is derived from an EMBL/GenBank/DDBJ whole genome shotgun (WGS) entry which is preliminary data.</text>
</comment>
<reference evidence="1" key="1">
    <citation type="submission" date="2013-01" db="EMBL/GenBank/DDBJ databases">
        <title>Genome assembly of Mariniradius saccharolyticus AK6.</title>
        <authorList>
            <person name="Vaidya B."/>
            <person name="Khatri I."/>
            <person name="Tanuku N.R.S."/>
            <person name="Subramanian S."/>
            <person name="Pinnaka A."/>
        </authorList>
    </citation>
    <scope>NUCLEOTIDE SEQUENCE [LARGE SCALE GENOMIC DNA]</scope>
    <source>
        <strain evidence="1">AK6</strain>
    </source>
</reference>
<evidence type="ECO:0000313" key="2">
    <source>
        <dbReference type="Proteomes" id="UP000010953"/>
    </source>
</evidence>
<evidence type="ECO:0000313" key="1">
    <source>
        <dbReference type="EMBL" id="EMS34121.1"/>
    </source>
</evidence>
<name>M7YAB1_9BACT</name>
<keyword evidence="2" id="KW-1185">Reference proteome</keyword>
<gene>
    <name evidence="1" type="ORF">C943_03938</name>
</gene>
<sequence>MGNVSSFACTALCEAQKQTKNRKKTFKRYLLKTDMVTKGVTVLRDSYYFQPK</sequence>
<organism evidence="1 2">
    <name type="scientific">Mariniradius saccharolyticus AK6</name>
    <dbReference type="NCBI Taxonomy" id="1239962"/>
    <lineage>
        <taxon>Bacteria</taxon>
        <taxon>Pseudomonadati</taxon>
        <taxon>Bacteroidota</taxon>
        <taxon>Cytophagia</taxon>
        <taxon>Cytophagales</taxon>
        <taxon>Cyclobacteriaceae</taxon>
        <taxon>Mariniradius</taxon>
    </lineage>
</organism>